<dbReference type="InterPro" id="IPR005564">
    <property type="entry name" value="Major_capsid_GpE"/>
</dbReference>
<dbReference type="KEGG" id="ccn:H924_07205"/>
<dbReference type="HOGENOM" id="CLU_051310_1_0_11"/>
<reference evidence="1 2" key="1">
    <citation type="submission" date="2013-02" db="EMBL/GenBank/DDBJ databases">
        <title>The complete genome sequence of Corynebacterium callunae DSM 20147.</title>
        <authorList>
            <person name="Ruckert C."/>
            <person name="Albersmeier A."/>
            <person name="Kalinowski J."/>
        </authorList>
    </citation>
    <scope>NUCLEOTIDE SEQUENCE [LARGE SCALE GENOMIC DNA]</scope>
    <source>
        <strain evidence="1 2">DSM 20147</strain>
    </source>
</reference>
<organism evidence="1 2">
    <name type="scientific">Corynebacterium callunae DSM 20147</name>
    <dbReference type="NCBI Taxonomy" id="1121353"/>
    <lineage>
        <taxon>Bacteria</taxon>
        <taxon>Bacillati</taxon>
        <taxon>Actinomycetota</taxon>
        <taxon>Actinomycetes</taxon>
        <taxon>Mycobacteriales</taxon>
        <taxon>Corynebacteriaceae</taxon>
        <taxon>Corynebacterium</taxon>
    </lineage>
</organism>
<sequence>MQLWTDVFDPADLTEFARKTLEETESANAKGSLTSFLPNETVDSVSVRFTRVDNGLPEVAEYRAFDAESSIGGGVKGERVTIDLPPVSRKERIGELDTIFAASNPGVELAQKKSILKTVERVVRSVSDRVELERARVIQTGRIQINDNGFIVNASMGRRTENSKTAAVLWSDADLSVPLVDIEAWVNDYIAVNGTAPATTILTRDVVSTLKRSKQIREAVVGTLAAPSIISDATLFEILRAAGLQNIVTYDRRVNVGGTTQLLLDSSNVLFLPEAETAELGKTVWGRTAESNDPAYSLGEAPGIVAGTLKQDDPYGIWARANAVALPVLENPNASMVAKVLA</sequence>
<dbReference type="Gene3D" id="3.90.1690.10">
    <property type="entry name" value="phage-related protein like domain"/>
    <property type="match status" value="1"/>
</dbReference>
<dbReference type="eggNOG" id="ENOG502Z7JY">
    <property type="taxonomic scope" value="Bacteria"/>
</dbReference>
<dbReference type="OrthoDB" id="3196427at2"/>
<dbReference type="PATRIC" id="fig|1121353.3.peg.1467"/>
<dbReference type="EMBL" id="CP004354">
    <property type="protein sequence ID" value="AGG66883.1"/>
    <property type="molecule type" value="Genomic_DNA"/>
</dbReference>
<accession>M1UZ08</accession>
<evidence type="ECO:0000313" key="1">
    <source>
        <dbReference type="EMBL" id="AGG66883.1"/>
    </source>
</evidence>
<dbReference type="RefSeq" id="WP_015651314.1">
    <property type="nucleotide sequence ID" value="NC_020506.1"/>
</dbReference>
<dbReference type="InterPro" id="IPR053738">
    <property type="entry name" value="Lambda_capsid_assembly"/>
</dbReference>
<dbReference type="Proteomes" id="UP000011760">
    <property type="component" value="Chromosome"/>
</dbReference>
<protein>
    <recommendedName>
        <fullName evidence="3">Major capsid protein E</fullName>
    </recommendedName>
</protein>
<dbReference type="Pfam" id="PF03864">
    <property type="entry name" value="Phage_cap_E"/>
    <property type="match status" value="1"/>
</dbReference>
<dbReference type="AlphaFoldDB" id="M1UZ08"/>
<evidence type="ECO:0008006" key="3">
    <source>
        <dbReference type="Google" id="ProtNLM"/>
    </source>
</evidence>
<dbReference type="STRING" id="1121353.H924_07205"/>
<proteinExistence type="predicted"/>
<name>M1UZ08_9CORY</name>
<evidence type="ECO:0000313" key="2">
    <source>
        <dbReference type="Proteomes" id="UP000011760"/>
    </source>
</evidence>
<keyword evidence="2" id="KW-1185">Reference proteome</keyword>
<gene>
    <name evidence="1" type="ORF">H924_07205</name>
</gene>